<protein>
    <submittedName>
        <fullName evidence="2">Phage baseplate assembly protein V</fullName>
    </submittedName>
</protein>
<feature type="domain" description="Gp5/Type VI secretion system Vgr protein OB-fold" evidence="1">
    <location>
        <begin position="37"/>
        <end position="92"/>
    </location>
</feature>
<dbReference type="Gene3D" id="2.40.50.230">
    <property type="entry name" value="Gp5 N-terminal domain"/>
    <property type="match status" value="1"/>
</dbReference>
<dbReference type="Pfam" id="PF04717">
    <property type="entry name" value="Phage_base_V"/>
    <property type="match status" value="1"/>
</dbReference>
<dbReference type="NCBIfam" id="TIGR01644">
    <property type="entry name" value="phage_P2_V"/>
    <property type="match status" value="1"/>
</dbReference>
<dbReference type="InterPro" id="IPR013046">
    <property type="entry name" value="GpV/Gp45"/>
</dbReference>
<proteinExistence type="predicted"/>
<gene>
    <name evidence="2" type="ORF">FIV41_09030</name>
</gene>
<organism evidence="2 3">
    <name type="scientific">Pseudomonas marginalis</name>
    <name type="common">Pseudomonas panacis</name>
    <dbReference type="NCBI Taxonomy" id="298"/>
    <lineage>
        <taxon>Bacteria</taxon>
        <taxon>Pseudomonadati</taxon>
        <taxon>Pseudomonadota</taxon>
        <taxon>Gammaproteobacteria</taxon>
        <taxon>Pseudomonadales</taxon>
        <taxon>Pseudomonadaceae</taxon>
        <taxon>Pseudomonas</taxon>
    </lineage>
</organism>
<dbReference type="OrthoDB" id="4931325at2"/>
<dbReference type="EMBL" id="VFEQ01000004">
    <property type="protein sequence ID" value="TWR61193.1"/>
    <property type="molecule type" value="Genomic_DNA"/>
</dbReference>
<reference evidence="2 3" key="1">
    <citation type="submission" date="2019-06" db="EMBL/GenBank/DDBJ databases">
        <title>Pseudomonas bimorpha sp. nov. isolated from bovine raw milk and skim milk concentrate.</title>
        <authorList>
            <person name="Hofmann K."/>
            <person name="Huptas C."/>
            <person name="Doll E."/>
            <person name="Scherer S."/>
            <person name="Wenning M."/>
        </authorList>
    </citation>
    <scope>NUCLEOTIDE SEQUENCE [LARGE SCALE GENOMIC DNA]</scope>
    <source>
        <strain evidence="2 3">DSM 13124</strain>
    </source>
</reference>
<dbReference type="Proteomes" id="UP000316123">
    <property type="component" value="Unassembled WGS sequence"/>
</dbReference>
<dbReference type="InterPro" id="IPR037026">
    <property type="entry name" value="Vgr_OB-fold_dom_sf"/>
</dbReference>
<accession>A0A9X9BU93</accession>
<comment type="caution">
    <text evidence="2">The sequence shown here is derived from an EMBL/GenBank/DDBJ whole genome shotgun (WGS) entry which is preliminary data.</text>
</comment>
<evidence type="ECO:0000313" key="3">
    <source>
        <dbReference type="Proteomes" id="UP000316123"/>
    </source>
</evidence>
<evidence type="ECO:0000313" key="2">
    <source>
        <dbReference type="EMBL" id="TWR61193.1"/>
    </source>
</evidence>
<dbReference type="InterPro" id="IPR006531">
    <property type="entry name" value="Gp5/Vgr_OB"/>
</dbReference>
<evidence type="ECO:0000259" key="1">
    <source>
        <dbReference type="Pfam" id="PF04717"/>
    </source>
</evidence>
<sequence>MFDALLRMQLGPIVERLAEMEAQLEDLYRRADSFCRIGVCQEVDAASNTCKVSHGELLTPAIRFFNPSAGAQTETRIPSVGEQCLLLNYGGGEGGMQSVALFGLNSSLFPPVSSVASLTRRRHQDGTQSDYDDASHTFNWINGSMIPQLLGQNLGDDLLILAQSHAAQAFYNSQNGIVDFQPQVIVATRQGAGLLLRFAGTWKNRQQSFEVVT</sequence>
<name>A0A9X9BU93_PSEMA</name>
<dbReference type="AlphaFoldDB" id="A0A9X9BU93"/>